<comment type="subcellular location">
    <subcellularLocation>
        <location evidence="1">Nucleus</location>
    </subcellularLocation>
</comment>
<dbReference type="Proteomes" id="UP000031192">
    <property type="component" value="Unassembled WGS sequence"/>
</dbReference>
<dbReference type="AlphaFoldDB" id="A0A0B4GG95"/>
<keyword evidence="2" id="KW-0805">Transcription regulation</keyword>
<protein>
    <recommendedName>
        <fullName evidence="9">Transcription factor domain-containing protein</fullName>
    </recommendedName>
</protein>
<organism evidence="7 8">
    <name type="scientific">Metarhizium guizhouense (strain ARSEF 977)</name>
    <dbReference type="NCBI Taxonomy" id="1276136"/>
    <lineage>
        <taxon>Eukaryota</taxon>
        <taxon>Fungi</taxon>
        <taxon>Dikarya</taxon>
        <taxon>Ascomycota</taxon>
        <taxon>Pezizomycotina</taxon>
        <taxon>Sordariomycetes</taxon>
        <taxon>Hypocreomycetidae</taxon>
        <taxon>Hypocreales</taxon>
        <taxon>Clavicipitaceae</taxon>
        <taxon>Metarhizium</taxon>
    </lineage>
</organism>
<accession>A0A0B4GG95</accession>
<evidence type="ECO:0000256" key="6">
    <source>
        <dbReference type="SAM" id="MobiDB-lite"/>
    </source>
</evidence>
<feature type="region of interest" description="Disordered" evidence="6">
    <location>
        <begin position="413"/>
        <end position="432"/>
    </location>
</feature>
<keyword evidence="4" id="KW-0804">Transcription</keyword>
<evidence type="ECO:0000256" key="3">
    <source>
        <dbReference type="ARBA" id="ARBA00023125"/>
    </source>
</evidence>
<evidence type="ECO:0008006" key="9">
    <source>
        <dbReference type="Google" id="ProtNLM"/>
    </source>
</evidence>
<keyword evidence="3" id="KW-0238">DNA-binding</keyword>
<dbReference type="InterPro" id="IPR051089">
    <property type="entry name" value="prtT"/>
</dbReference>
<evidence type="ECO:0000256" key="1">
    <source>
        <dbReference type="ARBA" id="ARBA00004123"/>
    </source>
</evidence>
<evidence type="ECO:0000256" key="4">
    <source>
        <dbReference type="ARBA" id="ARBA00023163"/>
    </source>
</evidence>
<keyword evidence="8" id="KW-1185">Reference proteome</keyword>
<keyword evidence="5" id="KW-0539">Nucleus</keyword>
<comment type="caution">
    <text evidence="7">The sequence shown here is derived from an EMBL/GenBank/DDBJ whole genome shotgun (WGS) entry which is preliminary data.</text>
</comment>
<dbReference type="EMBL" id="AZNH01000142">
    <property type="protein sequence ID" value="KID81483.1"/>
    <property type="molecule type" value="Genomic_DNA"/>
</dbReference>
<evidence type="ECO:0000256" key="5">
    <source>
        <dbReference type="ARBA" id="ARBA00023242"/>
    </source>
</evidence>
<dbReference type="PANTHER" id="PTHR31845:SF17">
    <property type="entry name" value="ZN(II)2CYS6 TRANSCRIPTION FACTOR (EUROFUNG)"/>
    <property type="match status" value="1"/>
</dbReference>
<dbReference type="PANTHER" id="PTHR31845">
    <property type="entry name" value="FINGER DOMAIN PROTEIN, PUTATIVE-RELATED"/>
    <property type="match status" value="1"/>
</dbReference>
<dbReference type="GO" id="GO:0000981">
    <property type="term" value="F:DNA-binding transcription factor activity, RNA polymerase II-specific"/>
    <property type="evidence" value="ECO:0007669"/>
    <property type="project" value="TreeGrafter"/>
</dbReference>
<evidence type="ECO:0000313" key="8">
    <source>
        <dbReference type="Proteomes" id="UP000031192"/>
    </source>
</evidence>
<reference evidence="7 8" key="1">
    <citation type="journal article" date="2014" name="Proc. Natl. Acad. Sci. U.S.A.">
        <title>Trajectory and genomic determinants of fungal-pathogen speciation and host adaptation.</title>
        <authorList>
            <person name="Hu X."/>
            <person name="Xiao G."/>
            <person name="Zheng P."/>
            <person name="Shang Y."/>
            <person name="Su Y."/>
            <person name="Zhang X."/>
            <person name="Liu X."/>
            <person name="Zhan S."/>
            <person name="St Leger R.J."/>
            <person name="Wang C."/>
        </authorList>
    </citation>
    <scope>NUCLEOTIDE SEQUENCE [LARGE SCALE GENOMIC DNA]</scope>
    <source>
        <strain evidence="7 8">ARSEF 977</strain>
    </source>
</reference>
<evidence type="ECO:0000313" key="7">
    <source>
        <dbReference type="EMBL" id="KID81483.1"/>
    </source>
</evidence>
<sequence length="501" mass="56901">MRFLNETDHYLYGISARFEDTESIRRASTLLFTAICTVSALQEHQGEALFQLCSLELRRLVSDFVFASAATVDDFQGLCIASFWLSDMSWSVSGLAIRRAFEFQLGHSFQIVVGDKSVQEGLATKIRFTSQQDALACLRVWYLFFICDHHLSIIYARPSTFGMQATVSDWERYLNAVPESSTDVRIAGQIELLLLLDKVTQLLGPNFNTRMPSIFKPQLESFDQQLDQWVATWNARYDSYAEIGDFARKALTLHYLFSKLFLYSHVFRGLSSNRTQDAMPTEFFNMATSAVTSARSVIDLVTQDDIMKTALVAIPHYYHTFVAYACSFLLKVHTEYHNHLGLECEQAFRAIHQVIILCQSSECASHHLVRWMGAGLQKLAINCRATSLQQCVQDAHQLEQNYTLEPARSADGFCQRPGHNAEDDDSMSHKTDDKWDLSTETARSFSGIYQQLDPNMDQLMNSNADYANHASTQEMGTVEFQQDWSTIIPAFGSEYMGFGNR</sequence>
<dbReference type="HOGENOM" id="CLU_011003_2_1_1"/>
<gene>
    <name evidence="7" type="ORF">MGU_11154</name>
</gene>
<dbReference type="CDD" id="cd12148">
    <property type="entry name" value="fungal_TF_MHR"/>
    <property type="match status" value="1"/>
</dbReference>
<dbReference type="GO" id="GO:0005634">
    <property type="term" value="C:nucleus"/>
    <property type="evidence" value="ECO:0007669"/>
    <property type="project" value="UniProtKB-SubCell"/>
</dbReference>
<name>A0A0B4GG95_METGA</name>
<proteinExistence type="predicted"/>
<dbReference type="GO" id="GO:0000976">
    <property type="term" value="F:transcription cis-regulatory region binding"/>
    <property type="evidence" value="ECO:0007669"/>
    <property type="project" value="TreeGrafter"/>
</dbReference>
<evidence type="ECO:0000256" key="2">
    <source>
        <dbReference type="ARBA" id="ARBA00023015"/>
    </source>
</evidence>